<evidence type="ECO:0000313" key="2">
    <source>
        <dbReference type="Proteomes" id="UP000002220"/>
    </source>
</evidence>
<accession>D5SXU0</accession>
<dbReference type="OrthoDB" id="1261794at2"/>
<name>D5SXU0_PLAL2</name>
<dbReference type="HOGENOM" id="CLU_1383509_0_0_0"/>
<dbReference type="EMBL" id="CP001744">
    <property type="protein sequence ID" value="ADG67777.1"/>
    <property type="molecule type" value="Genomic_DNA"/>
</dbReference>
<protein>
    <submittedName>
        <fullName evidence="1">Uncharacterized protein</fullName>
    </submittedName>
</protein>
<evidence type="ECO:0000313" key="1">
    <source>
        <dbReference type="EMBL" id="ADG67777.1"/>
    </source>
</evidence>
<reference evidence="1 2" key="1">
    <citation type="journal article" date="2010" name="Stand. Genomic Sci.">
        <title>Complete genome sequence of Planctomyces limnophilus type strain (Mu 290).</title>
        <authorList>
            <person name="Labutti K."/>
            <person name="Sikorski J."/>
            <person name="Schneider S."/>
            <person name="Nolan M."/>
            <person name="Lucas S."/>
            <person name="Glavina Del Rio T."/>
            <person name="Tice H."/>
            <person name="Cheng J.F."/>
            <person name="Goodwin L."/>
            <person name="Pitluck S."/>
            <person name="Liolios K."/>
            <person name="Ivanova N."/>
            <person name="Mavromatis K."/>
            <person name="Mikhailova N."/>
            <person name="Pati A."/>
            <person name="Chen A."/>
            <person name="Palaniappan K."/>
            <person name="Land M."/>
            <person name="Hauser L."/>
            <person name="Chang Y.J."/>
            <person name="Jeffries C.D."/>
            <person name="Tindall B.J."/>
            <person name="Rohde M."/>
            <person name="Goker M."/>
            <person name="Woyke T."/>
            <person name="Bristow J."/>
            <person name="Eisen J.A."/>
            <person name="Markowitz V."/>
            <person name="Hugenholtz P."/>
            <person name="Kyrpides N.C."/>
            <person name="Klenk H.P."/>
            <person name="Lapidus A."/>
        </authorList>
    </citation>
    <scope>NUCLEOTIDE SEQUENCE [LARGE SCALE GENOMIC DNA]</scope>
    <source>
        <strain evidence="2">ATCC 43296 / DSM 3776 / IFAM 1008 / 290</strain>
    </source>
</reference>
<dbReference type="AlphaFoldDB" id="D5SXU0"/>
<organism evidence="1 2">
    <name type="scientific">Planctopirus limnophila (strain ATCC 43296 / DSM 3776 / IFAM 1008 / Mu 290)</name>
    <name type="common">Planctomyces limnophilus</name>
    <dbReference type="NCBI Taxonomy" id="521674"/>
    <lineage>
        <taxon>Bacteria</taxon>
        <taxon>Pseudomonadati</taxon>
        <taxon>Planctomycetota</taxon>
        <taxon>Planctomycetia</taxon>
        <taxon>Planctomycetales</taxon>
        <taxon>Planctomycetaceae</taxon>
        <taxon>Planctopirus</taxon>
    </lineage>
</organism>
<dbReference type="Proteomes" id="UP000002220">
    <property type="component" value="Chromosome"/>
</dbReference>
<dbReference type="KEGG" id="plm:Plim_1947"/>
<dbReference type="RefSeq" id="WP_013110208.1">
    <property type="nucleotide sequence ID" value="NC_014148.1"/>
</dbReference>
<gene>
    <name evidence="1" type="ordered locus">Plim_1947</name>
</gene>
<dbReference type="eggNOG" id="ENOG502ZT3W">
    <property type="taxonomic scope" value="Bacteria"/>
</dbReference>
<dbReference type="STRING" id="521674.Plim_1947"/>
<proteinExistence type="predicted"/>
<sequence>MGIDYSYEIVAPRKAVIRLVESLASHLVPDDADRLLSAVRKAPERLMAVARRGQYETHDLCLSFLFAPDDRIAEHGGNDRLSDPVSGRVAIGCVWSSLRCGDRFALFRGTAATSGMSHLFESSPNIRAAFTKIGQDAGAWLVAFDDEQDDLLGVWPHARRMGEGVVDELVRDCEYELRVDEYCDAVLRAFGVSAGG</sequence>
<keyword evidence="2" id="KW-1185">Reference proteome</keyword>